<protein>
    <submittedName>
        <fullName evidence="9">Branched-subunit amino acid permease</fullName>
    </submittedName>
</protein>
<feature type="transmembrane region" description="Helical" evidence="8">
    <location>
        <begin position="57"/>
        <end position="80"/>
    </location>
</feature>
<dbReference type="EMBL" id="SLXF01000003">
    <property type="protein sequence ID" value="TCP08098.1"/>
    <property type="molecule type" value="Genomic_DNA"/>
</dbReference>
<evidence type="ECO:0000256" key="7">
    <source>
        <dbReference type="ARBA" id="ARBA00023136"/>
    </source>
</evidence>
<dbReference type="RefSeq" id="WP_132764249.1">
    <property type="nucleotide sequence ID" value="NZ_CP110416.1"/>
</dbReference>
<comment type="subcellular location">
    <subcellularLocation>
        <location evidence="1">Cell membrane</location>
        <topology evidence="1">Multi-pass membrane protein</topology>
    </subcellularLocation>
</comment>
<evidence type="ECO:0000313" key="10">
    <source>
        <dbReference type="Proteomes" id="UP000294772"/>
    </source>
</evidence>
<evidence type="ECO:0000313" key="9">
    <source>
        <dbReference type="EMBL" id="TCP08098.1"/>
    </source>
</evidence>
<evidence type="ECO:0000256" key="2">
    <source>
        <dbReference type="ARBA" id="ARBA00010735"/>
    </source>
</evidence>
<keyword evidence="6 8" id="KW-1133">Transmembrane helix</keyword>
<dbReference type="Pfam" id="PF03591">
    <property type="entry name" value="AzlC"/>
    <property type="match status" value="1"/>
</dbReference>
<dbReference type="Proteomes" id="UP000294772">
    <property type="component" value="Unassembled WGS sequence"/>
</dbReference>
<reference evidence="9 10" key="1">
    <citation type="submission" date="2019-03" db="EMBL/GenBank/DDBJ databases">
        <title>Genomic Encyclopedia of Type Strains, Phase IV (KMG-IV): sequencing the most valuable type-strain genomes for metagenomic binning, comparative biology and taxonomic classification.</title>
        <authorList>
            <person name="Goeker M."/>
        </authorList>
    </citation>
    <scope>NUCLEOTIDE SEQUENCE [LARGE SCALE GENOMIC DNA]</scope>
    <source>
        <strain evidence="9 10">DSM 15264</strain>
    </source>
</reference>
<gene>
    <name evidence="9" type="ORF">EV676_103131</name>
</gene>
<comment type="caution">
    <text evidence="9">The sequence shown here is derived from an EMBL/GenBank/DDBJ whole genome shotgun (WGS) entry which is preliminary data.</text>
</comment>
<keyword evidence="5 8" id="KW-0812">Transmembrane</keyword>
<organism evidence="9 10">
    <name type="scientific">Caldimonas thermodepolymerans</name>
    <dbReference type="NCBI Taxonomy" id="215580"/>
    <lineage>
        <taxon>Bacteria</taxon>
        <taxon>Pseudomonadati</taxon>
        <taxon>Pseudomonadota</taxon>
        <taxon>Betaproteobacteria</taxon>
        <taxon>Burkholderiales</taxon>
        <taxon>Sphaerotilaceae</taxon>
        <taxon>Caldimonas</taxon>
    </lineage>
</organism>
<keyword evidence="4" id="KW-1003">Cell membrane</keyword>
<keyword evidence="7 8" id="KW-0472">Membrane</keyword>
<evidence type="ECO:0000256" key="4">
    <source>
        <dbReference type="ARBA" id="ARBA00022475"/>
    </source>
</evidence>
<dbReference type="GO" id="GO:0005886">
    <property type="term" value="C:plasma membrane"/>
    <property type="evidence" value="ECO:0007669"/>
    <property type="project" value="UniProtKB-SubCell"/>
</dbReference>
<keyword evidence="3" id="KW-0813">Transport</keyword>
<name>A0AA46HWF9_9BURK</name>
<feature type="transmembrane region" description="Helical" evidence="8">
    <location>
        <begin position="28"/>
        <end position="51"/>
    </location>
</feature>
<dbReference type="PANTHER" id="PTHR34979">
    <property type="entry name" value="INNER MEMBRANE PROTEIN YGAZ"/>
    <property type="match status" value="1"/>
</dbReference>
<sequence>MSSVTTPARFALGPALRRTLRHPEFRRGALDIGHVALGISAWGLVTGVAMVKSGLSVPMALFMSLVVFAGSAQLTALPLIASGAPIWVVWVAATCVNLRFVIFSAMWRPYFAPYPRWQRAVIGYFTGDVNYVLFMKRFPDPGPHPDALPYFWGGVAINWFGWQASSILGIVLANVIPLEWGLGFAGVLALLGITCSLLQDKATWLAGGTAAAAAIAAYALPLRMNILLAVAAAVAVGLGIEAVERARRQARRDAQDRERA</sequence>
<feature type="transmembrane region" description="Helical" evidence="8">
    <location>
        <begin position="87"/>
        <end position="107"/>
    </location>
</feature>
<dbReference type="InterPro" id="IPR011606">
    <property type="entry name" value="Brnchd-chn_aa_trnsp_permease"/>
</dbReference>
<dbReference type="AlphaFoldDB" id="A0AA46HWF9"/>
<feature type="transmembrane region" description="Helical" evidence="8">
    <location>
        <begin position="167"/>
        <end position="190"/>
    </location>
</feature>
<evidence type="ECO:0000256" key="1">
    <source>
        <dbReference type="ARBA" id="ARBA00004651"/>
    </source>
</evidence>
<accession>A0AA46HWF9</accession>
<comment type="similarity">
    <text evidence="2">Belongs to the AzlC family.</text>
</comment>
<dbReference type="GO" id="GO:1903785">
    <property type="term" value="P:L-valine transmembrane transport"/>
    <property type="evidence" value="ECO:0007669"/>
    <property type="project" value="TreeGrafter"/>
</dbReference>
<evidence type="ECO:0000256" key="5">
    <source>
        <dbReference type="ARBA" id="ARBA00022692"/>
    </source>
</evidence>
<feature type="transmembrane region" description="Helical" evidence="8">
    <location>
        <begin position="202"/>
        <end position="220"/>
    </location>
</feature>
<proteinExistence type="inferred from homology"/>
<feature type="transmembrane region" description="Helical" evidence="8">
    <location>
        <begin position="226"/>
        <end position="243"/>
    </location>
</feature>
<evidence type="ECO:0000256" key="6">
    <source>
        <dbReference type="ARBA" id="ARBA00022989"/>
    </source>
</evidence>
<dbReference type="PANTHER" id="PTHR34979:SF1">
    <property type="entry name" value="INNER MEMBRANE PROTEIN YGAZ"/>
    <property type="match status" value="1"/>
</dbReference>
<evidence type="ECO:0000256" key="3">
    <source>
        <dbReference type="ARBA" id="ARBA00022448"/>
    </source>
</evidence>
<evidence type="ECO:0000256" key="8">
    <source>
        <dbReference type="SAM" id="Phobius"/>
    </source>
</evidence>